<gene>
    <name evidence="1" type="ORF">Q6294_28775</name>
</gene>
<reference evidence="1" key="1">
    <citation type="submission" date="2023-07" db="EMBL/GenBank/DDBJ databases">
        <authorList>
            <person name="Peng Z."/>
        </authorList>
    </citation>
    <scope>NUCLEOTIDE SEQUENCE</scope>
    <source>
        <strain evidence="1">KP219</strain>
    </source>
</reference>
<name>A0AAW8AI35_KLEPN</name>
<comment type="caution">
    <text evidence="1">The sequence shown here is derived from an EMBL/GenBank/DDBJ whole genome shotgun (WGS) entry which is preliminary data.</text>
</comment>
<dbReference type="Proteomes" id="UP001244490">
    <property type="component" value="Unassembled WGS sequence"/>
</dbReference>
<evidence type="ECO:0000313" key="1">
    <source>
        <dbReference type="EMBL" id="MDP0970951.1"/>
    </source>
</evidence>
<accession>A0AAW8AI35</accession>
<dbReference type="AlphaFoldDB" id="A0AAW8AI35"/>
<dbReference type="Gene3D" id="3.40.710.10">
    <property type="entry name" value="DD-peptidase/beta-lactamase superfamily"/>
    <property type="match status" value="1"/>
</dbReference>
<proteinExistence type="predicted"/>
<dbReference type="InterPro" id="IPR012338">
    <property type="entry name" value="Beta-lactam/transpept-like"/>
</dbReference>
<dbReference type="SUPFAM" id="SSF56601">
    <property type="entry name" value="beta-lactamase/transpeptidase-like"/>
    <property type="match status" value="1"/>
</dbReference>
<evidence type="ECO:0008006" key="3">
    <source>
        <dbReference type="Google" id="ProtNLM"/>
    </source>
</evidence>
<dbReference type="EMBL" id="JAUUIA010000117">
    <property type="protein sequence ID" value="MDP0970951.1"/>
    <property type="molecule type" value="Genomic_DNA"/>
</dbReference>
<protein>
    <recommendedName>
        <fullName evidence="3">Beta-lactamase</fullName>
    </recommendedName>
</protein>
<feature type="non-terminal residue" evidence="1">
    <location>
        <position position="126"/>
    </location>
</feature>
<organism evidence="1 2">
    <name type="scientific">Klebsiella pneumoniae</name>
    <dbReference type="NCBI Taxonomy" id="573"/>
    <lineage>
        <taxon>Bacteria</taxon>
        <taxon>Pseudomonadati</taxon>
        <taxon>Pseudomonadota</taxon>
        <taxon>Gammaproteobacteria</taxon>
        <taxon>Enterobacterales</taxon>
        <taxon>Enterobacteriaceae</taxon>
        <taxon>Klebsiella/Raoultella group</taxon>
        <taxon>Klebsiella</taxon>
        <taxon>Klebsiella pneumoniae complex</taxon>
    </lineage>
</organism>
<sequence>MTTPEGPARAFHYGFGLQTGRLRDQPMLSHGGGIHGFVSTLNYLPQSRTTVVILRNSDGPGFDMGLAARKLAAFAIGEPFAEPTPVAVPAEQLRSVEGLSAFGDSQASTPRRAHVPQVDAQLDFSG</sequence>
<evidence type="ECO:0000313" key="2">
    <source>
        <dbReference type="Proteomes" id="UP001244490"/>
    </source>
</evidence>